<dbReference type="AlphaFoldDB" id="A0A6C2U413"/>
<dbReference type="InterPro" id="IPR007197">
    <property type="entry name" value="rSAM"/>
</dbReference>
<evidence type="ECO:0000256" key="6">
    <source>
        <dbReference type="ARBA" id="ARBA00023004"/>
    </source>
</evidence>
<dbReference type="SUPFAM" id="SSF102114">
    <property type="entry name" value="Radical SAM enzymes"/>
    <property type="match status" value="1"/>
</dbReference>
<keyword evidence="4" id="KW-0949">S-adenosyl-L-methionine</keyword>
<dbReference type="SMART" id="SM00729">
    <property type="entry name" value="Elp3"/>
    <property type="match status" value="1"/>
</dbReference>
<keyword evidence="11" id="KW-1185">Reference proteome</keyword>
<feature type="domain" description="B12-binding" evidence="8">
    <location>
        <begin position="7"/>
        <end position="142"/>
    </location>
</feature>
<evidence type="ECO:0000256" key="2">
    <source>
        <dbReference type="ARBA" id="ARBA00022603"/>
    </source>
</evidence>
<keyword evidence="6" id="KW-0408">Iron</keyword>
<evidence type="ECO:0000256" key="1">
    <source>
        <dbReference type="ARBA" id="ARBA00001966"/>
    </source>
</evidence>
<comment type="cofactor">
    <cofactor evidence="1">
        <name>[4Fe-4S] cluster</name>
        <dbReference type="ChEBI" id="CHEBI:49883"/>
    </cofactor>
</comment>
<dbReference type="GO" id="GO:0051539">
    <property type="term" value="F:4 iron, 4 sulfur cluster binding"/>
    <property type="evidence" value="ECO:0007669"/>
    <property type="project" value="UniProtKB-KW"/>
</dbReference>
<dbReference type="GO" id="GO:0046872">
    <property type="term" value="F:metal ion binding"/>
    <property type="evidence" value="ECO:0007669"/>
    <property type="project" value="UniProtKB-KW"/>
</dbReference>
<evidence type="ECO:0000259" key="8">
    <source>
        <dbReference type="PROSITE" id="PS51332"/>
    </source>
</evidence>
<dbReference type="SFLD" id="SFLDG01123">
    <property type="entry name" value="methyltransferase_(Class_B)"/>
    <property type="match status" value="1"/>
</dbReference>
<dbReference type="GO" id="GO:0005829">
    <property type="term" value="C:cytosol"/>
    <property type="evidence" value="ECO:0007669"/>
    <property type="project" value="TreeGrafter"/>
</dbReference>
<keyword evidence="7" id="KW-0411">Iron-sulfur</keyword>
<dbReference type="CDD" id="cd02068">
    <property type="entry name" value="radical_SAM_B12_BD"/>
    <property type="match status" value="1"/>
</dbReference>
<dbReference type="SFLD" id="SFLDS00029">
    <property type="entry name" value="Radical_SAM"/>
    <property type="match status" value="1"/>
</dbReference>
<dbReference type="SUPFAM" id="SSF52242">
    <property type="entry name" value="Cobalamin (vitamin B12)-binding domain"/>
    <property type="match status" value="1"/>
</dbReference>
<organism evidence="10 11">
    <name type="scientific">Pontiella desulfatans</name>
    <dbReference type="NCBI Taxonomy" id="2750659"/>
    <lineage>
        <taxon>Bacteria</taxon>
        <taxon>Pseudomonadati</taxon>
        <taxon>Kiritimatiellota</taxon>
        <taxon>Kiritimatiellia</taxon>
        <taxon>Kiritimatiellales</taxon>
        <taxon>Pontiellaceae</taxon>
        <taxon>Pontiella</taxon>
    </lineage>
</organism>
<proteinExistence type="predicted"/>
<keyword evidence="3" id="KW-0808">Transferase</keyword>
<evidence type="ECO:0000313" key="11">
    <source>
        <dbReference type="Proteomes" id="UP000366872"/>
    </source>
</evidence>
<name>A0A6C2U413_PONDE</name>
<dbReference type="PANTHER" id="PTHR43409">
    <property type="entry name" value="ANAEROBIC MAGNESIUM-PROTOPORPHYRIN IX MONOMETHYL ESTER CYCLASE-RELATED"/>
    <property type="match status" value="1"/>
</dbReference>
<accession>A0A6C2U413</accession>
<dbReference type="GO" id="GO:0032259">
    <property type="term" value="P:methylation"/>
    <property type="evidence" value="ECO:0007669"/>
    <property type="project" value="UniProtKB-KW"/>
</dbReference>
<dbReference type="InterPro" id="IPR006158">
    <property type="entry name" value="Cobalamin-bd"/>
</dbReference>
<gene>
    <name evidence="10" type="primary">hpnR</name>
    <name evidence="10" type="ORF">PDESU_03122</name>
</gene>
<dbReference type="Pfam" id="PF04055">
    <property type="entry name" value="Radical_SAM"/>
    <property type="match status" value="1"/>
</dbReference>
<evidence type="ECO:0000256" key="5">
    <source>
        <dbReference type="ARBA" id="ARBA00022723"/>
    </source>
</evidence>
<protein>
    <submittedName>
        <fullName evidence="10">Hopanoid C-3 methylase</fullName>
    </submittedName>
</protein>
<dbReference type="SFLD" id="SFLDG01082">
    <property type="entry name" value="B12-binding_domain_containing"/>
    <property type="match status" value="1"/>
</dbReference>
<dbReference type="InterPro" id="IPR036724">
    <property type="entry name" value="Cobalamin-bd_sf"/>
</dbReference>
<dbReference type="GO" id="GO:0008168">
    <property type="term" value="F:methyltransferase activity"/>
    <property type="evidence" value="ECO:0007669"/>
    <property type="project" value="UniProtKB-KW"/>
</dbReference>
<feature type="domain" description="Radical SAM core" evidence="9">
    <location>
        <begin position="198"/>
        <end position="432"/>
    </location>
</feature>
<evidence type="ECO:0000256" key="7">
    <source>
        <dbReference type="ARBA" id="ARBA00023014"/>
    </source>
</evidence>
<evidence type="ECO:0000256" key="4">
    <source>
        <dbReference type="ARBA" id="ARBA00022691"/>
    </source>
</evidence>
<evidence type="ECO:0000259" key="9">
    <source>
        <dbReference type="PROSITE" id="PS51918"/>
    </source>
</evidence>
<dbReference type="EMBL" id="CAAHFG010000001">
    <property type="protein sequence ID" value="VGO14559.1"/>
    <property type="molecule type" value="Genomic_DNA"/>
</dbReference>
<dbReference type="PROSITE" id="PS51918">
    <property type="entry name" value="RADICAL_SAM"/>
    <property type="match status" value="1"/>
</dbReference>
<dbReference type="InterPro" id="IPR034466">
    <property type="entry name" value="Methyltransferase_Class_B"/>
</dbReference>
<dbReference type="InterPro" id="IPR023404">
    <property type="entry name" value="rSAM_horseshoe"/>
</dbReference>
<dbReference type="PROSITE" id="PS51332">
    <property type="entry name" value="B12_BINDING"/>
    <property type="match status" value="1"/>
</dbReference>
<dbReference type="Gene3D" id="3.80.30.20">
    <property type="entry name" value="tm_1862 like domain"/>
    <property type="match status" value="1"/>
</dbReference>
<evidence type="ECO:0000313" key="10">
    <source>
        <dbReference type="EMBL" id="VGO14559.1"/>
    </source>
</evidence>
<dbReference type="PANTHER" id="PTHR43409:SF7">
    <property type="entry name" value="BLL1977 PROTEIN"/>
    <property type="match status" value="1"/>
</dbReference>
<sequence>MKILLVKPKARLQTIRKLGNLIFLEPLELGYVAAAVPEGHSVEILDLRLARNPERVLRAKLKETQPDIIGISGYTHEVTKVIELAGLIRKCNPASKIVVGGHHATVLPGDFNLPAIDAIVRGEGCAPFRRIVQNLEKGENLDGIENVMVPGEDWSTETAEDLPLYPAPDTLPEPRRDLWKPEAYRCFWPTMKHPQWQTIFPQTALLRTSFGCFMNCNFCVIPLLSRRTHMPRDPEKVVDELEKIPQDHVYFCDDETFIDPVHVKAIAETIQRRGIQKRYFAWARSTTVNRHPELFKLWREIGLDCVFLGMEAATNEQLDRMDKHSTIEENQKAHQALIDMEIAVQAAFMVNANYTEQDFDTLCSYIEKIPPAQVTSTVFTPSPGSTAWHEEKDNYVCHPYDLHDCMHPLTKTTIPLRKFYRNFSRVAEIGGKRNPLRNPQTRMLPPDIFRIIRAVSGYSNALKNAWKDF</sequence>
<reference evidence="10 11" key="1">
    <citation type="submission" date="2019-04" db="EMBL/GenBank/DDBJ databases">
        <authorList>
            <person name="Van Vliet M D."/>
        </authorList>
    </citation>
    <scope>NUCLEOTIDE SEQUENCE [LARGE SCALE GENOMIC DNA]</scope>
    <source>
        <strain evidence="10 11">F1</strain>
    </source>
</reference>
<keyword evidence="5" id="KW-0479">Metal-binding</keyword>
<dbReference type="Proteomes" id="UP000366872">
    <property type="component" value="Unassembled WGS sequence"/>
</dbReference>
<dbReference type="InterPro" id="IPR006638">
    <property type="entry name" value="Elp3/MiaA/NifB-like_rSAM"/>
</dbReference>
<dbReference type="InterPro" id="IPR058240">
    <property type="entry name" value="rSAM_sf"/>
</dbReference>
<dbReference type="Gene3D" id="3.40.50.280">
    <property type="entry name" value="Cobalamin-binding domain"/>
    <property type="match status" value="1"/>
</dbReference>
<evidence type="ECO:0000256" key="3">
    <source>
        <dbReference type="ARBA" id="ARBA00022679"/>
    </source>
</evidence>
<keyword evidence="2 10" id="KW-0489">Methyltransferase</keyword>
<dbReference type="InterPro" id="IPR051198">
    <property type="entry name" value="BchE-like"/>
</dbReference>
<dbReference type="RefSeq" id="WP_168442297.1">
    <property type="nucleotide sequence ID" value="NZ_CAAHFG010000001.1"/>
</dbReference>
<dbReference type="GO" id="GO:0031419">
    <property type="term" value="F:cobalamin binding"/>
    <property type="evidence" value="ECO:0007669"/>
    <property type="project" value="InterPro"/>
</dbReference>
<dbReference type="Pfam" id="PF02310">
    <property type="entry name" value="B12-binding"/>
    <property type="match status" value="1"/>
</dbReference>